<name>A0A834M2D8_RHOSS</name>
<protein>
    <recommendedName>
        <fullName evidence="3">Endonuclease/exonuclease/phosphatase domain-containing protein</fullName>
    </recommendedName>
</protein>
<dbReference type="EMBL" id="WJXA01000001">
    <property type="protein sequence ID" value="KAF7154618.1"/>
    <property type="molecule type" value="Genomic_DNA"/>
</dbReference>
<evidence type="ECO:0008006" key="3">
    <source>
        <dbReference type="Google" id="ProtNLM"/>
    </source>
</evidence>
<reference evidence="1" key="1">
    <citation type="submission" date="2019-11" db="EMBL/GenBank/DDBJ databases">
        <authorList>
            <person name="Liu Y."/>
            <person name="Hou J."/>
            <person name="Li T.-Q."/>
            <person name="Guan C.-H."/>
            <person name="Wu X."/>
            <person name="Wu H.-Z."/>
            <person name="Ling F."/>
            <person name="Zhang R."/>
            <person name="Shi X.-G."/>
            <person name="Ren J.-P."/>
            <person name="Chen E.-F."/>
            <person name="Sun J.-M."/>
        </authorList>
    </citation>
    <scope>NUCLEOTIDE SEQUENCE</scope>
    <source>
        <strain evidence="1">Adult_tree_wgs_1</strain>
        <tissue evidence="1">Leaves</tissue>
    </source>
</reference>
<evidence type="ECO:0000313" key="2">
    <source>
        <dbReference type="Proteomes" id="UP000626092"/>
    </source>
</evidence>
<organism evidence="1 2">
    <name type="scientific">Rhododendron simsii</name>
    <name type="common">Sims's rhododendron</name>
    <dbReference type="NCBI Taxonomy" id="118357"/>
    <lineage>
        <taxon>Eukaryota</taxon>
        <taxon>Viridiplantae</taxon>
        <taxon>Streptophyta</taxon>
        <taxon>Embryophyta</taxon>
        <taxon>Tracheophyta</taxon>
        <taxon>Spermatophyta</taxon>
        <taxon>Magnoliopsida</taxon>
        <taxon>eudicotyledons</taxon>
        <taxon>Gunneridae</taxon>
        <taxon>Pentapetalae</taxon>
        <taxon>asterids</taxon>
        <taxon>Ericales</taxon>
        <taxon>Ericaceae</taxon>
        <taxon>Ericoideae</taxon>
        <taxon>Rhodoreae</taxon>
        <taxon>Rhododendron</taxon>
    </lineage>
</organism>
<dbReference type="PANTHER" id="PTHR33710">
    <property type="entry name" value="BNAC02G09200D PROTEIN"/>
    <property type="match status" value="1"/>
</dbReference>
<dbReference type="InterPro" id="IPR036691">
    <property type="entry name" value="Endo/exonu/phosph_ase_sf"/>
</dbReference>
<dbReference type="Proteomes" id="UP000626092">
    <property type="component" value="Unassembled WGS sequence"/>
</dbReference>
<dbReference type="PANTHER" id="PTHR33710:SF71">
    <property type="entry name" value="ENDONUCLEASE_EXONUCLEASE_PHOSPHATASE DOMAIN-CONTAINING PROTEIN"/>
    <property type="match status" value="1"/>
</dbReference>
<proteinExistence type="predicted"/>
<gene>
    <name evidence="1" type="ORF">RHSIM_Rhsim01G0048000</name>
</gene>
<dbReference type="OrthoDB" id="1001388at2759"/>
<accession>A0A834M2D8</accession>
<comment type="caution">
    <text evidence="1">The sequence shown here is derived from an EMBL/GenBank/DDBJ whole genome shotgun (WGS) entry which is preliminary data.</text>
</comment>
<evidence type="ECO:0000313" key="1">
    <source>
        <dbReference type="EMBL" id="KAF7154618.1"/>
    </source>
</evidence>
<dbReference type="AlphaFoldDB" id="A0A834M2D8"/>
<keyword evidence="2" id="KW-1185">Reference proteome</keyword>
<dbReference type="SUPFAM" id="SSF56219">
    <property type="entry name" value="DNase I-like"/>
    <property type="match status" value="1"/>
</dbReference>
<sequence>MKTKNNKVLLETIRRRLDLDFGSYVDPIGLSEGLALWWKNEVEIDIETSTKNIVHTVISEKSTSHVWAASFTYGSPNREGRDQGPRFTWRNNRLGGDLIMERQDMAFANDKWRELYDQAIVLVEAAIGSDHNPLILNTSFPLKKVRKPFRFESFWTTEESCKLVIFESWDAFYEGFGLSKEKGVSGSNPDYMVEEKIIKNILGDLWQKDAMYWHQRSRIKWLQMGDKNSRFFHLSTIHRRQRNQIVKLKDVAGNWKMEEKDISAIIQTHFQELNSPPHLRDFGDIISLINLLVTPDINVSLTKPISTEQIRLATFQWDL</sequence>